<dbReference type="AlphaFoldDB" id="A0A9N7YWU2"/>
<accession>A0A9N7YWU2</accession>
<keyword evidence="2" id="KW-1185">Reference proteome</keyword>
<gene>
    <name evidence="1" type="ORF">PLEPLA_LOCUS29122</name>
</gene>
<organism evidence="1 2">
    <name type="scientific">Pleuronectes platessa</name>
    <name type="common">European plaice</name>
    <dbReference type="NCBI Taxonomy" id="8262"/>
    <lineage>
        <taxon>Eukaryota</taxon>
        <taxon>Metazoa</taxon>
        <taxon>Chordata</taxon>
        <taxon>Craniata</taxon>
        <taxon>Vertebrata</taxon>
        <taxon>Euteleostomi</taxon>
        <taxon>Actinopterygii</taxon>
        <taxon>Neopterygii</taxon>
        <taxon>Teleostei</taxon>
        <taxon>Neoteleostei</taxon>
        <taxon>Acanthomorphata</taxon>
        <taxon>Carangaria</taxon>
        <taxon>Pleuronectiformes</taxon>
        <taxon>Pleuronectoidei</taxon>
        <taxon>Pleuronectidae</taxon>
        <taxon>Pleuronectes</taxon>
    </lineage>
</organism>
<evidence type="ECO:0000313" key="1">
    <source>
        <dbReference type="EMBL" id="CAB1441346.1"/>
    </source>
</evidence>
<evidence type="ECO:0000313" key="2">
    <source>
        <dbReference type="Proteomes" id="UP001153269"/>
    </source>
</evidence>
<sequence>MLRSWLYGPRSSSDGGLRQRHFQSVALCHNQELLETQYELFLVNHGDILQSQGPGGKLHLRVVDCVPASRYTRISVVKSADTETLLHSYTDTYGKRIQTAQKGDGNGVLEDWTIPSVSAQLLLALPHLLLSAPQPYRRRSAVEHDGKKKKRRKTWFLFHRDAAGQVTLWTLLHGHDAVLIYGAADRKSRSGLALDLIVNLATLHHPRLRCAANQQDWDRCTMPPLISCTFRRRGSMLECSPTDR</sequence>
<proteinExistence type="predicted"/>
<dbReference type="EMBL" id="CADEAL010002624">
    <property type="protein sequence ID" value="CAB1441346.1"/>
    <property type="molecule type" value="Genomic_DNA"/>
</dbReference>
<name>A0A9N7YWU2_PLEPL</name>
<reference evidence="1" key="1">
    <citation type="submission" date="2020-03" db="EMBL/GenBank/DDBJ databases">
        <authorList>
            <person name="Weist P."/>
        </authorList>
    </citation>
    <scope>NUCLEOTIDE SEQUENCE</scope>
</reference>
<comment type="caution">
    <text evidence="1">The sequence shown here is derived from an EMBL/GenBank/DDBJ whole genome shotgun (WGS) entry which is preliminary data.</text>
</comment>
<protein>
    <submittedName>
        <fullName evidence="1">Uncharacterized protein</fullName>
    </submittedName>
</protein>
<dbReference type="Proteomes" id="UP001153269">
    <property type="component" value="Unassembled WGS sequence"/>
</dbReference>